<evidence type="ECO:0000256" key="5">
    <source>
        <dbReference type="ARBA" id="ARBA00023316"/>
    </source>
</evidence>
<evidence type="ECO:0000256" key="1">
    <source>
        <dbReference type="ARBA" id="ARBA00004752"/>
    </source>
</evidence>
<dbReference type="Proteomes" id="UP000070675">
    <property type="component" value="Unassembled WGS sequence"/>
</dbReference>
<evidence type="ECO:0000256" key="8">
    <source>
        <dbReference type="SAM" id="Phobius"/>
    </source>
</evidence>
<dbReference type="PANTHER" id="PTHR30582">
    <property type="entry name" value="L,D-TRANSPEPTIDASE"/>
    <property type="match status" value="1"/>
</dbReference>
<dbReference type="GO" id="GO:0071972">
    <property type="term" value="F:peptidoglycan L,D-transpeptidase activity"/>
    <property type="evidence" value="ECO:0007669"/>
    <property type="project" value="TreeGrafter"/>
</dbReference>
<feature type="region of interest" description="Disordered" evidence="7">
    <location>
        <begin position="1"/>
        <end position="21"/>
    </location>
</feature>
<dbReference type="Gene3D" id="2.40.440.10">
    <property type="entry name" value="L,D-transpeptidase catalytic domain-like"/>
    <property type="match status" value="1"/>
</dbReference>
<accession>A0A133XSH5</accession>
<comment type="caution">
    <text evidence="10">The sequence shown here is derived from an EMBL/GenBank/DDBJ whole genome shotgun (WGS) entry which is preliminary data.</text>
</comment>
<feature type="domain" description="L,D-TPase catalytic" evidence="9">
    <location>
        <begin position="373"/>
        <end position="502"/>
    </location>
</feature>
<dbReference type="AlphaFoldDB" id="A0A133XSH5"/>
<dbReference type="OrthoDB" id="3176960at2"/>
<keyword evidence="2" id="KW-0808">Transferase</keyword>
<keyword evidence="3 6" id="KW-0133">Cell shape</keyword>
<dbReference type="Pfam" id="PF03734">
    <property type="entry name" value="YkuD"/>
    <property type="match status" value="1"/>
</dbReference>
<keyword evidence="8" id="KW-0472">Membrane</keyword>
<name>A0A133XSH5_9ACTN</name>
<dbReference type="GO" id="GO:0016740">
    <property type="term" value="F:transferase activity"/>
    <property type="evidence" value="ECO:0007669"/>
    <property type="project" value="UniProtKB-KW"/>
</dbReference>
<keyword evidence="8" id="KW-1133">Transmembrane helix</keyword>
<dbReference type="InterPro" id="IPR038054">
    <property type="entry name" value="LD_TPept-like_central_sf"/>
</dbReference>
<keyword evidence="8" id="KW-0812">Transmembrane</keyword>
<dbReference type="InterPro" id="IPR050979">
    <property type="entry name" value="LD-transpeptidase"/>
</dbReference>
<dbReference type="InterPro" id="IPR038063">
    <property type="entry name" value="Transpep_catalytic_dom"/>
</dbReference>
<dbReference type="InterPro" id="IPR005490">
    <property type="entry name" value="LD_TPept_cat_dom"/>
</dbReference>
<evidence type="ECO:0000259" key="9">
    <source>
        <dbReference type="PROSITE" id="PS52029"/>
    </source>
</evidence>
<dbReference type="PATRIC" id="fig|1393034.3.peg.1077"/>
<dbReference type="SUPFAM" id="SSF143985">
    <property type="entry name" value="L,D-transpeptidase pre-catalytic domain-like"/>
    <property type="match status" value="1"/>
</dbReference>
<dbReference type="GO" id="GO:0008360">
    <property type="term" value="P:regulation of cell shape"/>
    <property type="evidence" value="ECO:0007669"/>
    <property type="project" value="UniProtKB-UniRule"/>
</dbReference>
<keyword evidence="4 6" id="KW-0573">Peptidoglycan synthesis</keyword>
<dbReference type="SUPFAM" id="SSF141523">
    <property type="entry name" value="L,D-transpeptidase catalytic domain-like"/>
    <property type="match status" value="1"/>
</dbReference>
<evidence type="ECO:0000256" key="7">
    <source>
        <dbReference type="SAM" id="MobiDB-lite"/>
    </source>
</evidence>
<evidence type="ECO:0000256" key="3">
    <source>
        <dbReference type="ARBA" id="ARBA00022960"/>
    </source>
</evidence>
<dbReference type="Gene3D" id="3.10.20.800">
    <property type="match status" value="1"/>
</dbReference>
<dbReference type="GO" id="GO:0071555">
    <property type="term" value="P:cell wall organization"/>
    <property type="evidence" value="ECO:0007669"/>
    <property type="project" value="UniProtKB-UniRule"/>
</dbReference>
<dbReference type="UniPathway" id="UPA00219"/>
<feature type="active site" description="Nucleophile" evidence="6">
    <location>
        <position position="478"/>
    </location>
</feature>
<sequence length="503" mass="55409">MPQGKHLSSNANMSAANDNAATAQDTHKKQAWYHNKRTRTVVLIASVAVVTVYFGGTFAFASRFYPNTTLQTHDISLKTADDVAHQLTNSYDSYQIQITGQGLSKTLKAADLKLTIATKAIANAAIKQQNQWLWPLAVWMPHKLSYQNQATFDKEALKKLLDPAIKKINNNATPPKSAACVFDKEQQKFVIQKEVYGTMLDSEQVYKAVEKDIVALKPSSMLGNETLKKPDLLDNDPALLKVAETANGFLCGPIKLTFKGSEVTTINNDALAAWISFSGTKEPQFNTDGIATWMQKEFAGQLNTVGTTRNYTRPDGKAVKISGGTYGWKIDSEGLAKKLIEHIGAKSKDALEIPTKQTAAVWGAKGTADWGDTYLDTDLSEQYARLYVGGQLKWESAFVSGNIATKHGTPEGVYAINNFKSRKQTLTGRDEDKDGKPDYISFVEYWMPFVRNSIAFHDAPWRSGFGGKIYQSRGSHGCVNLPPAKAAELYNILPVGTPVLVHW</sequence>
<comment type="pathway">
    <text evidence="1 6">Cell wall biogenesis; peptidoglycan biosynthesis.</text>
</comment>
<evidence type="ECO:0000313" key="11">
    <source>
        <dbReference type="Proteomes" id="UP000070675"/>
    </source>
</evidence>
<feature type="active site" description="Proton donor/acceptor" evidence="6">
    <location>
        <position position="457"/>
    </location>
</feature>
<evidence type="ECO:0000256" key="2">
    <source>
        <dbReference type="ARBA" id="ARBA00022679"/>
    </source>
</evidence>
<evidence type="ECO:0000256" key="4">
    <source>
        <dbReference type="ARBA" id="ARBA00022984"/>
    </source>
</evidence>
<keyword evidence="5 6" id="KW-0961">Cell wall biogenesis/degradation</keyword>
<gene>
    <name evidence="10" type="ORF">HMPREF3192_01109</name>
</gene>
<proteinExistence type="predicted"/>
<feature type="compositionally biased region" description="Low complexity" evidence="7">
    <location>
        <begin position="8"/>
        <end position="21"/>
    </location>
</feature>
<reference evidence="11" key="1">
    <citation type="submission" date="2016-01" db="EMBL/GenBank/DDBJ databases">
        <authorList>
            <person name="Mitreva M."/>
            <person name="Pepin K.H."/>
            <person name="Mihindukulasuriya K.A."/>
            <person name="Fulton R."/>
            <person name="Fronick C."/>
            <person name="O'Laughlin M."/>
            <person name="Miner T."/>
            <person name="Herter B."/>
            <person name="Rosa B.A."/>
            <person name="Cordes M."/>
            <person name="Tomlinson C."/>
            <person name="Wollam A."/>
            <person name="Palsikar V.B."/>
            <person name="Mardis E.R."/>
            <person name="Wilson R.K."/>
        </authorList>
    </citation>
    <scope>NUCLEOTIDE SEQUENCE [LARGE SCALE GENOMIC DNA]</scope>
    <source>
        <strain evidence="11">DNF00019</strain>
    </source>
</reference>
<dbReference type="STRING" id="1393034.HMPREF3192_01109"/>
<dbReference type="EMBL" id="LSCR01000029">
    <property type="protein sequence ID" value="KXB33879.1"/>
    <property type="molecule type" value="Genomic_DNA"/>
</dbReference>
<dbReference type="CDD" id="cd16913">
    <property type="entry name" value="YkuD_like"/>
    <property type="match status" value="1"/>
</dbReference>
<protein>
    <submittedName>
        <fullName evidence="10">ErfK/YbiS/YcfS/YnhG</fullName>
    </submittedName>
</protein>
<dbReference type="PANTHER" id="PTHR30582:SF33">
    <property type="entry name" value="EXPORTED PROTEIN"/>
    <property type="match status" value="1"/>
</dbReference>
<organism evidence="10 11">
    <name type="scientific">Atopobium deltae</name>
    <dbReference type="NCBI Taxonomy" id="1393034"/>
    <lineage>
        <taxon>Bacteria</taxon>
        <taxon>Bacillati</taxon>
        <taxon>Actinomycetota</taxon>
        <taxon>Coriobacteriia</taxon>
        <taxon>Coriobacteriales</taxon>
        <taxon>Atopobiaceae</taxon>
        <taxon>Atopobium</taxon>
    </lineage>
</organism>
<feature type="transmembrane region" description="Helical" evidence="8">
    <location>
        <begin position="41"/>
        <end position="61"/>
    </location>
</feature>
<evidence type="ECO:0000256" key="6">
    <source>
        <dbReference type="PROSITE-ProRule" id="PRU01373"/>
    </source>
</evidence>
<dbReference type="GO" id="GO:0005576">
    <property type="term" value="C:extracellular region"/>
    <property type="evidence" value="ECO:0007669"/>
    <property type="project" value="TreeGrafter"/>
</dbReference>
<keyword evidence="11" id="KW-1185">Reference proteome</keyword>
<dbReference type="GO" id="GO:0018104">
    <property type="term" value="P:peptidoglycan-protein cross-linking"/>
    <property type="evidence" value="ECO:0007669"/>
    <property type="project" value="TreeGrafter"/>
</dbReference>
<dbReference type="RefSeq" id="WP_082715656.1">
    <property type="nucleotide sequence ID" value="NZ_KQ959507.1"/>
</dbReference>
<evidence type="ECO:0000313" key="10">
    <source>
        <dbReference type="EMBL" id="KXB33879.1"/>
    </source>
</evidence>
<dbReference type="PROSITE" id="PS52029">
    <property type="entry name" value="LD_TPASE"/>
    <property type="match status" value="1"/>
</dbReference>